<keyword evidence="5" id="KW-0057">Aromatic amino acid biosynthesis</keyword>
<keyword evidence="6" id="KW-0584">Phenylalanine biosynthesis</keyword>
<evidence type="ECO:0000256" key="8">
    <source>
        <dbReference type="ARBA" id="ARBA00047848"/>
    </source>
</evidence>
<dbReference type="PIRSF" id="PIRSF001500">
    <property type="entry name" value="Chor_mut_pdt_Ppr"/>
    <property type="match status" value="1"/>
</dbReference>
<dbReference type="RefSeq" id="WP_186842557.1">
    <property type="nucleotide sequence ID" value="NZ_WJBC01000012.1"/>
</dbReference>
<dbReference type="PANTHER" id="PTHR21022">
    <property type="entry name" value="PREPHENATE DEHYDRATASE P PROTEIN"/>
    <property type="match status" value="1"/>
</dbReference>
<dbReference type="InterPro" id="IPR008242">
    <property type="entry name" value="Chor_mutase/pphenate_deHydtase"/>
</dbReference>
<evidence type="ECO:0000256" key="3">
    <source>
        <dbReference type="ARBA" id="ARBA00021872"/>
    </source>
</evidence>
<evidence type="ECO:0000256" key="1">
    <source>
        <dbReference type="ARBA" id="ARBA00004741"/>
    </source>
</evidence>
<keyword evidence="4" id="KW-0028">Amino-acid biosynthesis</keyword>
<dbReference type="CDD" id="cd13631">
    <property type="entry name" value="PBP2_Ct-PDT_like"/>
    <property type="match status" value="1"/>
</dbReference>
<dbReference type="Gene3D" id="3.30.70.260">
    <property type="match status" value="1"/>
</dbReference>
<feature type="domain" description="Prephenate dehydratase" evidence="9">
    <location>
        <begin position="26"/>
        <end position="203"/>
    </location>
</feature>
<dbReference type="PANTHER" id="PTHR21022:SF19">
    <property type="entry name" value="PREPHENATE DEHYDRATASE-RELATED"/>
    <property type="match status" value="1"/>
</dbReference>
<comment type="catalytic activity">
    <reaction evidence="8">
        <text>prephenate + H(+) = 3-phenylpyruvate + CO2 + H2O</text>
        <dbReference type="Rhea" id="RHEA:21648"/>
        <dbReference type="ChEBI" id="CHEBI:15377"/>
        <dbReference type="ChEBI" id="CHEBI:15378"/>
        <dbReference type="ChEBI" id="CHEBI:16526"/>
        <dbReference type="ChEBI" id="CHEBI:18005"/>
        <dbReference type="ChEBI" id="CHEBI:29934"/>
        <dbReference type="EC" id="4.2.1.51"/>
    </reaction>
</comment>
<dbReference type="InterPro" id="IPR045865">
    <property type="entry name" value="ACT-like_dom_sf"/>
</dbReference>
<dbReference type="EMBL" id="WJBC01000012">
    <property type="protein sequence ID" value="MBC3804673.1"/>
    <property type="molecule type" value="Genomic_DNA"/>
</dbReference>
<gene>
    <name evidence="11" type="primary">pheA</name>
    <name evidence="11" type="ORF">GH808_09550</name>
</gene>
<comment type="caution">
    <text evidence="11">The sequence shown here is derived from an EMBL/GenBank/DDBJ whole genome shotgun (WGS) entry which is preliminary data.</text>
</comment>
<dbReference type="Proteomes" id="UP000603234">
    <property type="component" value="Unassembled WGS sequence"/>
</dbReference>
<dbReference type="PROSITE" id="PS51171">
    <property type="entry name" value="PREPHENATE_DEHYDR_3"/>
    <property type="match status" value="1"/>
</dbReference>
<proteinExistence type="predicted"/>
<dbReference type="CDD" id="cd04905">
    <property type="entry name" value="ACT_CM-PDT"/>
    <property type="match status" value="1"/>
</dbReference>
<organism evidence="11 12">
    <name type="scientific">Acetobacterium fimetarium</name>
    <dbReference type="NCBI Taxonomy" id="52691"/>
    <lineage>
        <taxon>Bacteria</taxon>
        <taxon>Bacillati</taxon>
        <taxon>Bacillota</taxon>
        <taxon>Clostridia</taxon>
        <taxon>Eubacteriales</taxon>
        <taxon>Eubacteriaceae</taxon>
        <taxon>Acetobacterium</taxon>
    </lineage>
</organism>
<reference evidence="11 12" key="1">
    <citation type="journal article" date="2020" name="mSystems">
        <title>Defining Genomic and Predicted Metabolic Features of the Acetobacterium Genus.</title>
        <authorList>
            <person name="Ross D.E."/>
            <person name="Marshall C.W."/>
            <person name="Gulliver D."/>
            <person name="May H.D."/>
            <person name="Norman R.S."/>
        </authorList>
    </citation>
    <scope>NUCLEOTIDE SEQUENCE [LARGE SCALE GENOMIC DNA]</scope>
    <source>
        <strain evidence="11 12">DSM 8238</strain>
    </source>
</reference>
<accession>A0ABR6WW71</accession>
<evidence type="ECO:0000256" key="6">
    <source>
        <dbReference type="ARBA" id="ARBA00023222"/>
    </source>
</evidence>
<evidence type="ECO:0000259" key="10">
    <source>
        <dbReference type="PROSITE" id="PS51671"/>
    </source>
</evidence>
<dbReference type="SUPFAM" id="SSF55021">
    <property type="entry name" value="ACT-like"/>
    <property type="match status" value="1"/>
</dbReference>
<protein>
    <recommendedName>
        <fullName evidence="3">Prephenate dehydratase</fullName>
        <ecNumber evidence="2">4.2.1.51</ecNumber>
    </recommendedName>
</protein>
<dbReference type="NCBIfam" id="NF008865">
    <property type="entry name" value="PRK11898.1"/>
    <property type="match status" value="1"/>
</dbReference>
<dbReference type="Pfam" id="PF00800">
    <property type="entry name" value="PDT"/>
    <property type="match status" value="1"/>
</dbReference>
<dbReference type="GO" id="GO:0004664">
    <property type="term" value="F:prephenate dehydratase activity"/>
    <property type="evidence" value="ECO:0007669"/>
    <property type="project" value="UniProtKB-EC"/>
</dbReference>
<sequence>MNAPTMLDDLNQAFSQYPQTIEKESRVAYAGTRGSYTEEASLSFFNNTGTFFSCKTFEDVFEALNQGAADYGVVPIENSSTGSIAVVYDLLSRYRYYIVGEEEIHVSHCLLAPKGATLETIEEVYSHPQGFSQSQEFLNTYPDWKCIPYYNTAIGAAHVAEKSDPHMAAIASKRAGEIYGLEILAENINFSQTNVTRFVIISRELKLFDHPTCVSIAFHLPHRPGSLFEVIGIFSVFSLNLCKIESRPLTNHNWEYMFFVDFTGNISQNTLTTLLPIIAEKTDYFQFLGYYPQFVETTDAAD</sequence>
<evidence type="ECO:0000313" key="11">
    <source>
        <dbReference type="EMBL" id="MBC3804673.1"/>
    </source>
</evidence>
<dbReference type="SUPFAM" id="SSF53850">
    <property type="entry name" value="Periplasmic binding protein-like II"/>
    <property type="match status" value="1"/>
</dbReference>
<comment type="pathway">
    <text evidence="1">Amino-acid biosynthesis; L-phenylalanine biosynthesis; phenylpyruvate from prephenate: step 1/1.</text>
</comment>
<evidence type="ECO:0000256" key="5">
    <source>
        <dbReference type="ARBA" id="ARBA00023141"/>
    </source>
</evidence>
<dbReference type="InterPro" id="IPR002912">
    <property type="entry name" value="ACT_dom"/>
</dbReference>
<evidence type="ECO:0000313" key="12">
    <source>
        <dbReference type="Proteomes" id="UP000603234"/>
    </source>
</evidence>
<evidence type="ECO:0000256" key="4">
    <source>
        <dbReference type="ARBA" id="ARBA00022605"/>
    </source>
</evidence>
<dbReference type="InterPro" id="IPR001086">
    <property type="entry name" value="Preph_deHydtase"/>
</dbReference>
<evidence type="ECO:0000259" key="9">
    <source>
        <dbReference type="PROSITE" id="PS51171"/>
    </source>
</evidence>
<keyword evidence="7 11" id="KW-0456">Lyase</keyword>
<name>A0ABR6WW71_9FIRM</name>
<feature type="domain" description="ACT" evidence="10">
    <location>
        <begin position="215"/>
        <end position="293"/>
    </location>
</feature>
<keyword evidence="12" id="KW-1185">Reference proteome</keyword>
<dbReference type="EC" id="4.2.1.51" evidence="2"/>
<evidence type="ECO:0000256" key="2">
    <source>
        <dbReference type="ARBA" id="ARBA00013147"/>
    </source>
</evidence>
<dbReference type="PROSITE" id="PS51671">
    <property type="entry name" value="ACT"/>
    <property type="match status" value="1"/>
</dbReference>
<dbReference type="Gene3D" id="3.40.190.10">
    <property type="entry name" value="Periplasmic binding protein-like II"/>
    <property type="match status" value="2"/>
</dbReference>
<evidence type="ECO:0000256" key="7">
    <source>
        <dbReference type="ARBA" id="ARBA00023239"/>
    </source>
</evidence>